<comment type="caution">
    <text evidence="4">The sequence shown here is derived from an EMBL/GenBank/DDBJ whole genome shotgun (WGS) entry which is preliminary data.</text>
</comment>
<dbReference type="EMBL" id="JAULSW010000020">
    <property type="protein sequence ID" value="KAK3365442.1"/>
    <property type="molecule type" value="Genomic_DNA"/>
</dbReference>
<name>A0AAE0P3S3_9PEZI</name>
<keyword evidence="2" id="KW-0732">Signal</keyword>
<evidence type="ECO:0000256" key="2">
    <source>
        <dbReference type="SAM" id="SignalP"/>
    </source>
</evidence>
<dbReference type="Proteomes" id="UP001285441">
    <property type="component" value="Unassembled WGS sequence"/>
</dbReference>
<feature type="region of interest" description="Disordered" evidence="1">
    <location>
        <begin position="46"/>
        <end position="77"/>
    </location>
</feature>
<evidence type="ECO:0000313" key="4">
    <source>
        <dbReference type="EMBL" id="KAK3392764.1"/>
    </source>
</evidence>
<accession>A0AAE0P3S3</accession>
<sequence length="168" mass="17377">MEMTAVLFVLQTIFFTFVAGRAQDNGCDGPTTLALSVRYFQLFDGPPTPSPASRQVDNGTDGATAHSRYDTSPSTAPYAQPTGGKACVAVLVDDQVAWECYGASNQTVHSSTVTSSPWGSSAHPKNTTAGMASKKNDAASAAWHHRPALIAALASLAGAAVVAATFTL</sequence>
<protein>
    <submittedName>
        <fullName evidence="4">Uncharacterized protein</fullName>
    </submittedName>
</protein>
<reference evidence="4" key="1">
    <citation type="journal article" date="2023" name="Mol. Phylogenet. Evol.">
        <title>Genome-scale phylogeny and comparative genomics of the fungal order Sordariales.</title>
        <authorList>
            <person name="Hensen N."/>
            <person name="Bonometti L."/>
            <person name="Westerberg I."/>
            <person name="Brannstrom I.O."/>
            <person name="Guillou S."/>
            <person name="Cros-Aarteil S."/>
            <person name="Calhoun S."/>
            <person name="Haridas S."/>
            <person name="Kuo A."/>
            <person name="Mondo S."/>
            <person name="Pangilinan J."/>
            <person name="Riley R."/>
            <person name="LaButti K."/>
            <person name="Andreopoulos B."/>
            <person name="Lipzen A."/>
            <person name="Chen C."/>
            <person name="Yan M."/>
            <person name="Daum C."/>
            <person name="Ng V."/>
            <person name="Clum A."/>
            <person name="Steindorff A."/>
            <person name="Ohm R.A."/>
            <person name="Martin F."/>
            <person name="Silar P."/>
            <person name="Natvig D.O."/>
            <person name="Lalanne C."/>
            <person name="Gautier V."/>
            <person name="Ament-Velasquez S.L."/>
            <person name="Kruys A."/>
            <person name="Hutchinson M.I."/>
            <person name="Powell A.J."/>
            <person name="Barry K."/>
            <person name="Miller A.N."/>
            <person name="Grigoriev I.V."/>
            <person name="Debuchy R."/>
            <person name="Gladieux P."/>
            <person name="Hiltunen Thoren M."/>
            <person name="Johannesson H."/>
        </authorList>
    </citation>
    <scope>NUCLEOTIDE SEQUENCE</scope>
    <source>
        <strain evidence="4">CBS 232.78</strain>
    </source>
</reference>
<evidence type="ECO:0000256" key="1">
    <source>
        <dbReference type="SAM" id="MobiDB-lite"/>
    </source>
</evidence>
<dbReference type="EMBL" id="JAULSW010000001">
    <property type="protein sequence ID" value="KAK3392764.1"/>
    <property type="molecule type" value="Genomic_DNA"/>
</dbReference>
<feature type="compositionally biased region" description="Low complexity" evidence="1">
    <location>
        <begin position="112"/>
        <end position="121"/>
    </location>
</feature>
<evidence type="ECO:0000313" key="5">
    <source>
        <dbReference type="Proteomes" id="UP001285441"/>
    </source>
</evidence>
<proteinExistence type="predicted"/>
<gene>
    <name evidence="4" type="ORF">B0H63DRAFT_515981</name>
    <name evidence="3" type="ORF">B0H63DRAFT_530031</name>
</gene>
<feature type="signal peptide" evidence="2">
    <location>
        <begin position="1"/>
        <end position="22"/>
    </location>
</feature>
<reference evidence="4" key="2">
    <citation type="submission" date="2023-06" db="EMBL/GenBank/DDBJ databases">
        <authorList>
            <consortium name="Lawrence Berkeley National Laboratory"/>
            <person name="Haridas S."/>
            <person name="Hensen N."/>
            <person name="Bonometti L."/>
            <person name="Westerberg I."/>
            <person name="Brannstrom I.O."/>
            <person name="Guillou S."/>
            <person name="Cros-Aarteil S."/>
            <person name="Calhoun S."/>
            <person name="Kuo A."/>
            <person name="Mondo S."/>
            <person name="Pangilinan J."/>
            <person name="Riley R."/>
            <person name="LaButti K."/>
            <person name="Andreopoulos B."/>
            <person name="Lipzen A."/>
            <person name="Chen C."/>
            <person name="Yanf M."/>
            <person name="Daum C."/>
            <person name="Ng V."/>
            <person name="Clum A."/>
            <person name="Steindorff A."/>
            <person name="Ohm R."/>
            <person name="Martin F."/>
            <person name="Silar P."/>
            <person name="Natvig D."/>
            <person name="Lalanne C."/>
            <person name="Gautier V."/>
            <person name="Ament-velasquez S.L."/>
            <person name="Kruys A."/>
            <person name="Hutchinson M.I."/>
            <person name="Powell A.J."/>
            <person name="Barry K."/>
            <person name="Miller A.N."/>
            <person name="Grigoriev I.V."/>
            <person name="Debuchy R."/>
            <person name="Gladieux P."/>
            <person name="Thoren M.H."/>
            <person name="Johannesson H."/>
        </authorList>
    </citation>
    <scope>NUCLEOTIDE SEQUENCE</scope>
    <source>
        <strain evidence="4">CBS 232.78</strain>
    </source>
</reference>
<feature type="region of interest" description="Disordered" evidence="1">
    <location>
        <begin position="112"/>
        <end position="131"/>
    </location>
</feature>
<evidence type="ECO:0000313" key="3">
    <source>
        <dbReference type="EMBL" id="KAK3365442.1"/>
    </source>
</evidence>
<organism evidence="4 5">
    <name type="scientific">Podospora didyma</name>
    <dbReference type="NCBI Taxonomy" id="330526"/>
    <lineage>
        <taxon>Eukaryota</taxon>
        <taxon>Fungi</taxon>
        <taxon>Dikarya</taxon>
        <taxon>Ascomycota</taxon>
        <taxon>Pezizomycotina</taxon>
        <taxon>Sordariomycetes</taxon>
        <taxon>Sordariomycetidae</taxon>
        <taxon>Sordariales</taxon>
        <taxon>Podosporaceae</taxon>
        <taxon>Podospora</taxon>
    </lineage>
</organism>
<feature type="chain" id="PRO_5042442712" evidence="2">
    <location>
        <begin position="23"/>
        <end position="168"/>
    </location>
</feature>
<dbReference type="AlphaFoldDB" id="A0AAE0P3S3"/>
<keyword evidence="5" id="KW-1185">Reference proteome</keyword>